<evidence type="ECO:0000256" key="1">
    <source>
        <dbReference type="SAM" id="Coils"/>
    </source>
</evidence>
<feature type="chain" id="PRO_5002626019" evidence="3">
    <location>
        <begin position="25"/>
        <end position="161"/>
    </location>
</feature>
<dbReference type="KEGG" id="mgm:Mmc1_3007"/>
<feature type="coiled-coil region" evidence="1">
    <location>
        <begin position="47"/>
        <end position="96"/>
    </location>
</feature>
<keyword evidence="3" id="KW-0732">Signal</keyword>
<evidence type="ECO:0000256" key="3">
    <source>
        <dbReference type="SAM" id="SignalP"/>
    </source>
</evidence>
<sequence length="161" mass="17816" precursor="true">MVKPCSILCAACLLLTLFASPALAMQPSAGSVNTPELAQQPDQASPSQALKQALYDLQRALINLQEASKDVSAEHLKALQKKVQQAQQRLQALIDHHQPQWQALLHEGGAQLELLLRQGQSAWQKNLPRFKELLQEHLQPLMPPHPPTTPEHDAVEEGQLI</sequence>
<keyword evidence="5" id="KW-1185">Reference proteome</keyword>
<dbReference type="HOGENOM" id="CLU_1641692_0_0_5"/>
<name>A0LC05_MAGMM</name>
<reference evidence="5" key="1">
    <citation type="journal article" date="2009" name="Appl. Environ. Microbiol.">
        <title>Complete genome sequence of the chemolithoautotrophic marine magnetotactic coccus strain MC-1.</title>
        <authorList>
            <person name="Schubbe S."/>
            <person name="Williams T.J."/>
            <person name="Xie G."/>
            <person name="Kiss H.E."/>
            <person name="Brettin T.S."/>
            <person name="Martinez D."/>
            <person name="Ross C.A."/>
            <person name="Schuler D."/>
            <person name="Cox B.L."/>
            <person name="Nealson K.H."/>
            <person name="Bazylinski D.A."/>
        </authorList>
    </citation>
    <scope>NUCLEOTIDE SEQUENCE [LARGE SCALE GENOMIC DNA]</scope>
    <source>
        <strain evidence="5">ATCC BAA-1437 / JCM 17883 / MC-1</strain>
    </source>
</reference>
<protein>
    <submittedName>
        <fullName evidence="4">Uncharacterized protein</fullName>
    </submittedName>
</protein>
<dbReference type="STRING" id="156889.Mmc1_3007"/>
<feature type="region of interest" description="Disordered" evidence="2">
    <location>
        <begin position="141"/>
        <end position="161"/>
    </location>
</feature>
<evidence type="ECO:0000256" key="2">
    <source>
        <dbReference type="SAM" id="MobiDB-lite"/>
    </source>
</evidence>
<keyword evidence="1" id="KW-0175">Coiled coil</keyword>
<dbReference type="EMBL" id="CP000471">
    <property type="protein sequence ID" value="ABK45498.1"/>
    <property type="molecule type" value="Genomic_DNA"/>
</dbReference>
<evidence type="ECO:0000313" key="4">
    <source>
        <dbReference type="EMBL" id="ABK45498.1"/>
    </source>
</evidence>
<organism evidence="4 5">
    <name type="scientific">Magnetococcus marinus (strain ATCC BAA-1437 / JCM 17883 / MC-1)</name>
    <dbReference type="NCBI Taxonomy" id="156889"/>
    <lineage>
        <taxon>Bacteria</taxon>
        <taxon>Pseudomonadati</taxon>
        <taxon>Pseudomonadota</taxon>
        <taxon>Magnetococcia</taxon>
        <taxon>Magnetococcales</taxon>
        <taxon>Magnetococcaceae</taxon>
        <taxon>Magnetococcus</taxon>
    </lineage>
</organism>
<feature type="signal peptide" evidence="3">
    <location>
        <begin position="1"/>
        <end position="24"/>
    </location>
</feature>
<dbReference type="RefSeq" id="WP_011714562.1">
    <property type="nucleotide sequence ID" value="NC_008576.1"/>
</dbReference>
<dbReference type="Proteomes" id="UP000002586">
    <property type="component" value="Chromosome"/>
</dbReference>
<gene>
    <name evidence="4" type="ordered locus">Mmc1_3007</name>
</gene>
<dbReference type="AlphaFoldDB" id="A0LC05"/>
<evidence type="ECO:0000313" key="5">
    <source>
        <dbReference type="Proteomes" id="UP000002586"/>
    </source>
</evidence>
<reference evidence="4 5" key="2">
    <citation type="journal article" date="2012" name="Int. J. Syst. Evol. Microbiol.">
        <title>Magnetococcus marinus gen. nov., sp. nov., a marine, magnetotactic bacterium that represents a novel lineage (Magnetococcaceae fam. nov.; Magnetococcales ord. nov.) at the base of the Alphaproteobacteria.</title>
        <authorList>
            <person name="Bazylinski D.A."/>
            <person name="Williams T.J."/>
            <person name="Lefevre C.T."/>
            <person name="Berg R.J."/>
            <person name="Zhang C.L."/>
            <person name="Bowser S.S."/>
            <person name="Dean A.J."/>
            <person name="Beveridge T.J."/>
        </authorList>
    </citation>
    <scope>NUCLEOTIDE SEQUENCE [LARGE SCALE GENOMIC DNA]</scope>
    <source>
        <strain evidence="5">ATCC BAA-1437 / JCM 17883 / MC-1</strain>
    </source>
</reference>
<accession>A0LC05</accession>
<proteinExistence type="predicted"/>